<dbReference type="Gene3D" id="3.40.50.620">
    <property type="entry name" value="HUPs"/>
    <property type="match status" value="1"/>
</dbReference>
<comment type="caution">
    <text evidence="4">The sequence shown here is derived from an EMBL/GenBank/DDBJ whole genome shotgun (WGS) entry which is preliminary data.</text>
</comment>
<dbReference type="PANTHER" id="PTHR43153:SF1">
    <property type="entry name" value="ELECTRON TRANSFER FLAVOPROTEIN SUBUNIT ALPHA, MITOCHONDRIAL"/>
    <property type="match status" value="1"/>
</dbReference>
<dbReference type="PANTHER" id="PTHR43153">
    <property type="entry name" value="ELECTRON TRANSFER FLAVOPROTEIN ALPHA"/>
    <property type="match status" value="1"/>
</dbReference>
<proteinExistence type="inferred from homology"/>
<evidence type="ECO:0000313" key="4">
    <source>
        <dbReference type="EMBL" id="MER5174137.1"/>
    </source>
</evidence>
<dbReference type="InterPro" id="IPR033947">
    <property type="entry name" value="ETF_alpha_N"/>
</dbReference>
<accession>A0ABV1SMJ1</accession>
<keyword evidence="2" id="KW-0813">Transport</keyword>
<evidence type="ECO:0000313" key="5">
    <source>
        <dbReference type="Proteomes" id="UP001438953"/>
    </source>
</evidence>
<dbReference type="SUPFAM" id="SSF52402">
    <property type="entry name" value="Adenine nucleotide alpha hydrolases-like"/>
    <property type="match status" value="1"/>
</dbReference>
<dbReference type="CDD" id="cd01715">
    <property type="entry name" value="ETF_alpha"/>
    <property type="match status" value="1"/>
</dbReference>
<dbReference type="InterPro" id="IPR014729">
    <property type="entry name" value="Rossmann-like_a/b/a_fold"/>
</dbReference>
<evidence type="ECO:0000256" key="2">
    <source>
        <dbReference type="ARBA" id="ARBA00022982"/>
    </source>
</evidence>
<dbReference type="Pfam" id="PF01012">
    <property type="entry name" value="ETF"/>
    <property type="match status" value="1"/>
</dbReference>
<gene>
    <name evidence="4" type="ORF">VSX56_20675</name>
</gene>
<evidence type="ECO:0000259" key="3">
    <source>
        <dbReference type="SMART" id="SM00893"/>
    </source>
</evidence>
<comment type="similarity">
    <text evidence="1">Belongs to the ETF alpha-subunit/FixB family.</text>
</comment>
<protein>
    <submittedName>
        <fullName evidence="4">Electron transfer flavoprotein subunit alpha/FixB family protein</fullName>
    </submittedName>
</protein>
<feature type="domain" description="Electron transfer flavoprotein alpha/beta-subunit N-terminal" evidence="3">
    <location>
        <begin position="3"/>
        <end position="135"/>
    </location>
</feature>
<dbReference type="InterPro" id="IPR001308">
    <property type="entry name" value="ETF_a/FixB"/>
</dbReference>
<name>A0ABV1SMJ1_9RHOB</name>
<organism evidence="4 5">
    <name type="scientific">Thioclava kandeliae</name>
    <dbReference type="NCBI Taxonomy" id="3070818"/>
    <lineage>
        <taxon>Bacteria</taxon>
        <taxon>Pseudomonadati</taxon>
        <taxon>Pseudomonadota</taxon>
        <taxon>Alphaproteobacteria</taxon>
        <taxon>Rhodobacterales</taxon>
        <taxon>Paracoccaceae</taxon>
        <taxon>Thioclava</taxon>
    </lineage>
</organism>
<dbReference type="Proteomes" id="UP001438953">
    <property type="component" value="Unassembled WGS sequence"/>
</dbReference>
<sequence>MAVLLIAEIAGKEVALDATAKALTASAALGEVTVLVAGSGVDAAPVAGLSGVAKVLNVDDAAYAHGLAEPLADLVVSMADGFSHIVAPSTASAKNVLPRVAALLDVMVISDVTAVVDADTFERPVYAGNAIQTVK</sequence>
<reference evidence="4 5" key="1">
    <citation type="submission" date="2024-06" db="EMBL/GenBank/DDBJ databases">
        <title>Thioclava kandeliae sp. nov. from a rhizosphere soil sample of Kandelia candel in a mangrove.</title>
        <authorList>
            <person name="Mu T."/>
        </authorList>
    </citation>
    <scope>NUCLEOTIDE SEQUENCE [LARGE SCALE GENOMIC DNA]</scope>
    <source>
        <strain evidence="4 5">CPCC 100088</strain>
    </source>
</reference>
<dbReference type="EMBL" id="JAYWLC010000084">
    <property type="protein sequence ID" value="MER5174137.1"/>
    <property type="molecule type" value="Genomic_DNA"/>
</dbReference>
<dbReference type="InterPro" id="IPR014730">
    <property type="entry name" value="ETF_a/b_N"/>
</dbReference>
<keyword evidence="5" id="KW-1185">Reference proteome</keyword>
<keyword evidence="2" id="KW-0249">Electron transport</keyword>
<dbReference type="SMART" id="SM00893">
    <property type="entry name" value="ETF"/>
    <property type="match status" value="1"/>
</dbReference>
<evidence type="ECO:0000256" key="1">
    <source>
        <dbReference type="ARBA" id="ARBA00005817"/>
    </source>
</evidence>
<feature type="non-terminal residue" evidence="4">
    <location>
        <position position="135"/>
    </location>
</feature>